<reference evidence="2" key="1">
    <citation type="journal article" date="2021" name="Proc. Natl. Acad. Sci. U.S.A.">
        <title>A Catalog of Tens of Thousands of Viruses from Human Metagenomes Reveals Hidden Associations with Chronic Diseases.</title>
        <authorList>
            <person name="Tisza M.J."/>
            <person name="Buck C.B."/>
        </authorList>
    </citation>
    <scope>NUCLEOTIDE SEQUENCE</scope>
    <source>
        <strain evidence="2">Ctv1i11</strain>
    </source>
</reference>
<dbReference type="Pfam" id="PF13443">
    <property type="entry name" value="HTH_26"/>
    <property type="match status" value="1"/>
</dbReference>
<protein>
    <submittedName>
        <fullName evidence="2">Cro/C1-type HTH DNA-binding domain protein</fullName>
    </submittedName>
</protein>
<proteinExistence type="predicted"/>
<evidence type="ECO:0000313" key="2">
    <source>
        <dbReference type="EMBL" id="DAD85980.1"/>
    </source>
</evidence>
<dbReference type="GO" id="GO:0003677">
    <property type="term" value="F:DNA binding"/>
    <property type="evidence" value="ECO:0007669"/>
    <property type="project" value="UniProtKB-KW"/>
</dbReference>
<dbReference type="InterPro" id="IPR001387">
    <property type="entry name" value="Cro/C1-type_HTH"/>
</dbReference>
<dbReference type="EMBL" id="BK014992">
    <property type="protein sequence ID" value="DAD85980.1"/>
    <property type="molecule type" value="Genomic_DNA"/>
</dbReference>
<dbReference type="Gene3D" id="1.10.260.40">
    <property type="entry name" value="lambda repressor-like DNA-binding domains"/>
    <property type="match status" value="1"/>
</dbReference>
<name>A0A8S5MUV1_9CAUD</name>
<keyword evidence="2" id="KW-0238">DNA-binding</keyword>
<evidence type="ECO:0000259" key="1">
    <source>
        <dbReference type="PROSITE" id="PS50943"/>
    </source>
</evidence>
<dbReference type="InterPro" id="IPR010982">
    <property type="entry name" value="Lambda_DNA-bd_dom_sf"/>
</dbReference>
<feature type="domain" description="HTH cro/C1-type" evidence="1">
    <location>
        <begin position="96"/>
        <end position="151"/>
    </location>
</feature>
<dbReference type="SMART" id="SM00530">
    <property type="entry name" value="HTH_XRE"/>
    <property type="match status" value="1"/>
</dbReference>
<dbReference type="CDD" id="cd00093">
    <property type="entry name" value="HTH_XRE"/>
    <property type="match status" value="1"/>
</dbReference>
<organism evidence="2">
    <name type="scientific">Myoviridae sp. ctv1i11</name>
    <dbReference type="NCBI Taxonomy" id="2826709"/>
    <lineage>
        <taxon>Viruses</taxon>
        <taxon>Duplodnaviria</taxon>
        <taxon>Heunggongvirae</taxon>
        <taxon>Uroviricota</taxon>
        <taxon>Caudoviricetes</taxon>
    </lineage>
</organism>
<dbReference type="PROSITE" id="PS50943">
    <property type="entry name" value="HTH_CROC1"/>
    <property type="match status" value="1"/>
</dbReference>
<sequence length="157" mass="18004">MRRKPIIPMMRLRSKFDLKKLIYDNTPYGLCSFGEVIGVSSTTLVKISQYQPVRICTARLVAKGLGQRIDFLFDQCSIQQKTWGNRFGYRMKPEVFRKVLADKQLSIQDVAEMCGMHYATLYSHLKGTNKSMSFSKAVILADNLNVDIGLLFDFSQY</sequence>
<accession>A0A8S5MUV1</accession>
<dbReference type="SUPFAM" id="SSF47413">
    <property type="entry name" value="lambda repressor-like DNA-binding domains"/>
    <property type="match status" value="1"/>
</dbReference>